<accession>A0A9J6EVN7</accession>
<keyword evidence="3" id="KW-1185">Reference proteome</keyword>
<comment type="caution">
    <text evidence="2">The sequence shown here is derived from an EMBL/GenBank/DDBJ whole genome shotgun (WGS) entry which is preliminary data.</text>
</comment>
<organism evidence="2 3">
    <name type="scientific">Rhipicephalus microplus</name>
    <name type="common">Cattle tick</name>
    <name type="synonym">Boophilus microplus</name>
    <dbReference type="NCBI Taxonomy" id="6941"/>
    <lineage>
        <taxon>Eukaryota</taxon>
        <taxon>Metazoa</taxon>
        <taxon>Ecdysozoa</taxon>
        <taxon>Arthropoda</taxon>
        <taxon>Chelicerata</taxon>
        <taxon>Arachnida</taxon>
        <taxon>Acari</taxon>
        <taxon>Parasitiformes</taxon>
        <taxon>Ixodida</taxon>
        <taxon>Ixodoidea</taxon>
        <taxon>Ixodidae</taxon>
        <taxon>Rhipicephalinae</taxon>
        <taxon>Rhipicephalus</taxon>
        <taxon>Boophilus</taxon>
    </lineage>
</organism>
<dbReference type="Proteomes" id="UP000821866">
    <property type="component" value="Chromosome 1"/>
</dbReference>
<feature type="transmembrane region" description="Helical" evidence="1">
    <location>
        <begin position="259"/>
        <end position="283"/>
    </location>
</feature>
<sequence>MSRVRDRVKLEPSTQDLTGACGYPEDIVYLARVIAAVKRISELNSVDYAVGLIIPAEPRLARVVTRAVTPLSTSFIIYETHRIHLDDVVTMCESATTEAVALLADMASVAAAATRTTATVPRLCATFTAGLPTSRAYEVTPPAIVPHSVAQGNISMTPGILALYEFCALTAVSPVTPYPNASDCSSITKRLVGQATEEVTLPDGTIVAAGTAIHDYYAFVSVGTIHSEFTATSAVDTLRCAAVYDLDFDLYRGGCVNRVLFAACGLPISLLVTAAITFVIEYVNKMRKDSSQPSDTGFCCPDEARELVMSVNRRTSPCVDFFAYVCSNMMSDELSVEAALQAQLQKAIITGVMPKGAPMGESGTLPVHIPTRRAHTPCYATSRSLHPWRLPWLSTLWTF</sequence>
<dbReference type="EMBL" id="JABSTU010000001">
    <property type="protein sequence ID" value="KAH8038394.1"/>
    <property type="molecule type" value="Genomic_DNA"/>
</dbReference>
<keyword evidence="1" id="KW-0472">Membrane</keyword>
<protein>
    <submittedName>
        <fullName evidence="2">Uncharacterized protein</fullName>
    </submittedName>
</protein>
<name>A0A9J6EVN7_RHIMP</name>
<evidence type="ECO:0000313" key="2">
    <source>
        <dbReference type="EMBL" id="KAH8038394.1"/>
    </source>
</evidence>
<dbReference type="AlphaFoldDB" id="A0A9J6EVN7"/>
<proteinExistence type="predicted"/>
<reference evidence="2" key="1">
    <citation type="journal article" date="2020" name="Cell">
        <title>Large-Scale Comparative Analyses of Tick Genomes Elucidate Their Genetic Diversity and Vector Capacities.</title>
        <authorList>
            <consortium name="Tick Genome and Microbiome Consortium (TIGMIC)"/>
            <person name="Jia N."/>
            <person name="Wang J."/>
            <person name="Shi W."/>
            <person name="Du L."/>
            <person name="Sun Y."/>
            <person name="Zhan W."/>
            <person name="Jiang J.F."/>
            <person name="Wang Q."/>
            <person name="Zhang B."/>
            <person name="Ji P."/>
            <person name="Bell-Sakyi L."/>
            <person name="Cui X.M."/>
            <person name="Yuan T.T."/>
            <person name="Jiang B.G."/>
            <person name="Yang W.F."/>
            <person name="Lam T.T."/>
            <person name="Chang Q.C."/>
            <person name="Ding S.J."/>
            <person name="Wang X.J."/>
            <person name="Zhu J.G."/>
            <person name="Ruan X.D."/>
            <person name="Zhao L."/>
            <person name="Wei J.T."/>
            <person name="Ye R.Z."/>
            <person name="Que T.C."/>
            <person name="Du C.H."/>
            <person name="Zhou Y.H."/>
            <person name="Cheng J.X."/>
            <person name="Dai P.F."/>
            <person name="Guo W.B."/>
            <person name="Han X.H."/>
            <person name="Huang E.J."/>
            <person name="Li L.F."/>
            <person name="Wei W."/>
            <person name="Gao Y.C."/>
            <person name="Liu J.Z."/>
            <person name="Shao H.Z."/>
            <person name="Wang X."/>
            <person name="Wang C.C."/>
            <person name="Yang T.C."/>
            <person name="Huo Q.B."/>
            <person name="Li W."/>
            <person name="Chen H.Y."/>
            <person name="Chen S.E."/>
            <person name="Zhou L.G."/>
            <person name="Ni X.B."/>
            <person name="Tian J.H."/>
            <person name="Sheng Y."/>
            <person name="Liu T."/>
            <person name="Pan Y.S."/>
            <person name="Xia L.Y."/>
            <person name="Li J."/>
            <person name="Zhao F."/>
            <person name="Cao W.C."/>
        </authorList>
    </citation>
    <scope>NUCLEOTIDE SEQUENCE</scope>
    <source>
        <strain evidence="2">Rmic-2018</strain>
    </source>
</reference>
<gene>
    <name evidence="2" type="ORF">HPB51_001508</name>
</gene>
<evidence type="ECO:0000256" key="1">
    <source>
        <dbReference type="SAM" id="Phobius"/>
    </source>
</evidence>
<evidence type="ECO:0000313" key="3">
    <source>
        <dbReference type="Proteomes" id="UP000821866"/>
    </source>
</evidence>
<keyword evidence="1" id="KW-1133">Transmembrane helix</keyword>
<keyword evidence="1" id="KW-0812">Transmembrane</keyword>
<reference evidence="2" key="2">
    <citation type="submission" date="2021-09" db="EMBL/GenBank/DDBJ databases">
        <authorList>
            <person name="Jia N."/>
            <person name="Wang J."/>
            <person name="Shi W."/>
            <person name="Du L."/>
            <person name="Sun Y."/>
            <person name="Zhan W."/>
            <person name="Jiang J."/>
            <person name="Wang Q."/>
            <person name="Zhang B."/>
            <person name="Ji P."/>
            <person name="Sakyi L.B."/>
            <person name="Cui X."/>
            <person name="Yuan T."/>
            <person name="Jiang B."/>
            <person name="Yang W."/>
            <person name="Lam T.T.-Y."/>
            <person name="Chang Q."/>
            <person name="Ding S."/>
            <person name="Wang X."/>
            <person name="Zhu J."/>
            <person name="Ruan X."/>
            <person name="Zhao L."/>
            <person name="Wei J."/>
            <person name="Que T."/>
            <person name="Du C."/>
            <person name="Cheng J."/>
            <person name="Dai P."/>
            <person name="Han X."/>
            <person name="Huang E."/>
            <person name="Gao Y."/>
            <person name="Liu J."/>
            <person name="Shao H."/>
            <person name="Ye R."/>
            <person name="Li L."/>
            <person name="Wei W."/>
            <person name="Wang X."/>
            <person name="Wang C."/>
            <person name="Huo Q."/>
            <person name="Li W."/>
            <person name="Guo W."/>
            <person name="Chen H."/>
            <person name="Chen S."/>
            <person name="Zhou L."/>
            <person name="Zhou L."/>
            <person name="Ni X."/>
            <person name="Tian J."/>
            <person name="Zhou Y."/>
            <person name="Sheng Y."/>
            <person name="Liu T."/>
            <person name="Pan Y."/>
            <person name="Xia L."/>
            <person name="Li J."/>
            <person name="Zhao F."/>
            <person name="Cao W."/>
        </authorList>
    </citation>
    <scope>NUCLEOTIDE SEQUENCE</scope>
    <source>
        <strain evidence="2">Rmic-2018</strain>
        <tissue evidence="2">Larvae</tissue>
    </source>
</reference>